<dbReference type="InterPro" id="IPR008271">
    <property type="entry name" value="Ser/Thr_kinase_AS"/>
</dbReference>
<keyword evidence="2" id="KW-0597">Phosphoprotein</keyword>
<feature type="compositionally biased region" description="Polar residues" evidence="13">
    <location>
        <begin position="381"/>
        <end position="399"/>
    </location>
</feature>
<feature type="compositionally biased region" description="Basic residues" evidence="13">
    <location>
        <begin position="366"/>
        <end position="378"/>
    </location>
</feature>
<dbReference type="SUPFAM" id="SSF56112">
    <property type="entry name" value="Protein kinase-like (PK-like)"/>
    <property type="match status" value="1"/>
</dbReference>
<feature type="compositionally biased region" description="Polar residues" evidence="13">
    <location>
        <begin position="592"/>
        <end position="602"/>
    </location>
</feature>
<dbReference type="AlphaFoldDB" id="A0A1B6EC29"/>
<evidence type="ECO:0000256" key="5">
    <source>
        <dbReference type="ARBA" id="ARBA00022777"/>
    </source>
</evidence>
<sequence>EMGTPRKPIRQLDLPVGLYVQTKSHDTSEIENKMKDIMQLSGILCINGQKYHTEIKDLEHLGELGNGTCGHVVKMLHKPSGTVIAVKQMRRSGNSEENKRIIMDLDVVLKSHDCPYIVKCLGCFITEADVWICMELMATCFDKLLKRLRRPVPENILGKVTLATVRALDYLKESHDVIHRDVKPSNILLDERGNVKLCDFGISGRLVDSKAKTKNAGCAAYMAPERIDPPDPRKPAYDIRADVWSLGITLVELATGVFPYKDCKSDFEVLSRVMQDDPPALPADQNFSPEFQDFVKCCLTKNYKNRPKYKMLLVHEFLKRYEAEDVNVAAWFAQAMNHCEVSAPSISTPTNFLTRRFTPPPPSPVSRRHAPSPLHHHRSYSETTNIYHTNGENYTSSGRFSPFRGDTPPLSSRFNSSPPPPDWDRSRALAGSVLSSPLSNRKRYTSEVTHPHGNTSPLVLQRYFHQQSQHHSPQSHFRSTSVSPCRHYTSENTKAEDSSNGGVKKRFSSFVKLQVGGGLPPTGPPHSPEPPPRHNRASPLLFRRHGNYIESVSPITSPSPVRRVFPESNSPSLPRRYVQPSPPQPPPRRLSECSSVPGSPQHSQHRPARFHHTPEPQRRVWAGPDLNDL</sequence>
<feature type="non-terminal residue" evidence="15">
    <location>
        <position position="1"/>
    </location>
</feature>
<dbReference type="EMBL" id="GEDC01001806">
    <property type="protein sequence ID" value="JAS35492.1"/>
    <property type="molecule type" value="Transcribed_RNA"/>
</dbReference>
<evidence type="ECO:0000256" key="10">
    <source>
        <dbReference type="ARBA" id="ARBA00049014"/>
    </source>
</evidence>
<evidence type="ECO:0000256" key="9">
    <source>
        <dbReference type="ARBA" id="ARBA00038999"/>
    </source>
</evidence>
<feature type="compositionally biased region" description="Low complexity" evidence="13">
    <location>
        <begin position="465"/>
        <end position="476"/>
    </location>
</feature>
<dbReference type="GO" id="GO:0004713">
    <property type="term" value="F:protein tyrosine kinase activity"/>
    <property type="evidence" value="ECO:0007669"/>
    <property type="project" value="UniProtKB-KW"/>
</dbReference>
<dbReference type="GO" id="GO:0016477">
    <property type="term" value="P:cell migration"/>
    <property type="evidence" value="ECO:0007669"/>
    <property type="project" value="UniProtKB-ARBA"/>
</dbReference>
<feature type="compositionally biased region" description="Pro residues" evidence="13">
    <location>
        <begin position="521"/>
        <end position="530"/>
    </location>
</feature>
<keyword evidence="7" id="KW-0829">Tyrosine-protein kinase</keyword>
<dbReference type="GO" id="GO:0010508">
    <property type="term" value="P:positive regulation of autophagy"/>
    <property type="evidence" value="ECO:0007669"/>
    <property type="project" value="UniProtKB-ARBA"/>
</dbReference>
<dbReference type="InterPro" id="IPR052468">
    <property type="entry name" value="Dual_spec_MAPK_kinase"/>
</dbReference>
<keyword evidence="4" id="KW-0547">Nucleotide-binding</keyword>
<protein>
    <recommendedName>
        <fullName evidence="9">mitogen-activated protein kinase kinase</fullName>
        <ecNumber evidence="9">2.7.12.2</ecNumber>
    </recommendedName>
</protein>
<dbReference type="PROSITE" id="PS50011">
    <property type="entry name" value="PROTEIN_KINASE_DOM"/>
    <property type="match status" value="1"/>
</dbReference>
<evidence type="ECO:0000256" key="3">
    <source>
        <dbReference type="ARBA" id="ARBA00022679"/>
    </source>
</evidence>
<dbReference type="GO" id="GO:0004674">
    <property type="term" value="F:protein serine/threonine kinase activity"/>
    <property type="evidence" value="ECO:0007669"/>
    <property type="project" value="UniProtKB-KW"/>
</dbReference>
<evidence type="ECO:0000256" key="8">
    <source>
        <dbReference type="ARBA" id="ARBA00038035"/>
    </source>
</evidence>
<evidence type="ECO:0000256" key="7">
    <source>
        <dbReference type="ARBA" id="ARBA00023137"/>
    </source>
</evidence>
<evidence type="ECO:0000256" key="1">
    <source>
        <dbReference type="ARBA" id="ARBA00022527"/>
    </source>
</evidence>
<evidence type="ECO:0000313" key="15">
    <source>
        <dbReference type="EMBL" id="JAS35492.1"/>
    </source>
</evidence>
<dbReference type="Gene3D" id="1.10.510.10">
    <property type="entry name" value="Transferase(Phosphotransferase) domain 1"/>
    <property type="match status" value="1"/>
</dbReference>
<evidence type="ECO:0000256" key="12">
    <source>
        <dbReference type="ARBA" id="ARBA00051693"/>
    </source>
</evidence>
<organism evidence="15">
    <name type="scientific">Clastoptera arizonana</name>
    <name type="common">Arizona spittle bug</name>
    <dbReference type="NCBI Taxonomy" id="38151"/>
    <lineage>
        <taxon>Eukaryota</taxon>
        <taxon>Metazoa</taxon>
        <taxon>Ecdysozoa</taxon>
        <taxon>Arthropoda</taxon>
        <taxon>Hexapoda</taxon>
        <taxon>Insecta</taxon>
        <taxon>Pterygota</taxon>
        <taxon>Neoptera</taxon>
        <taxon>Paraneoptera</taxon>
        <taxon>Hemiptera</taxon>
        <taxon>Auchenorrhyncha</taxon>
        <taxon>Cercopoidea</taxon>
        <taxon>Clastopteridae</taxon>
        <taxon>Clastoptera</taxon>
    </lineage>
</organism>
<keyword evidence="5" id="KW-0418">Kinase</keyword>
<dbReference type="GO" id="GO:0005829">
    <property type="term" value="C:cytosol"/>
    <property type="evidence" value="ECO:0007669"/>
    <property type="project" value="UniProtKB-ARBA"/>
</dbReference>
<dbReference type="InterPro" id="IPR000719">
    <property type="entry name" value="Prot_kinase_dom"/>
</dbReference>
<dbReference type="GO" id="GO:0006950">
    <property type="term" value="P:response to stress"/>
    <property type="evidence" value="ECO:0007669"/>
    <property type="project" value="UniProtKB-ARBA"/>
</dbReference>
<dbReference type="GO" id="GO:0004708">
    <property type="term" value="F:MAP kinase kinase activity"/>
    <property type="evidence" value="ECO:0007669"/>
    <property type="project" value="UniProtKB-EC"/>
</dbReference>
<dbReference type="GO" id="GO:0005524">
    <property type="term" value="F:ATP binding"/>
    <property type="evidence" value="ECO:0007669"/>
    <property type="project" value="UniProtKB-KW"/>
</dbReference>
<dbReference type="InterPro" id="IPR011009">
    <property type="entry name" value="Kinase-like_dom_sf"/>
</dbReference>
<dbReference type="EC" id="2.7.12.2" evidence="9"/>
<feature type="region of interest" description="Disordered" evidence="13">
    <location>
        <begin position="356"/>
        <end position="538"/>
    </location>
</feature>
<dbReference type="GO" id="GO:0030707">
    <property type="term" value="P:follicle cell of egg chamber development"/>
    <property type="evidence" value="ECO:0007669"/>
    <property type="project" value="UniProtKB-ARBA"/>
</dbReference>
<dbReference type="SMART" id="SM00220">
    <property type="entry name" value="S_TKc"/>
    <property type="match status" value="1"/>
</dbReference>
<comment type="catalytic activity">
    <reaction evidence="12">
        <text>L-tyrosyl-[protein] + ATP = O-phospho-L-tyrosyl-[protein] + ADP + H(+)</text>
        <dbReference type="Rhea" id="RHEA:10596"/>
        <dbReference type="Rhea" id="RHEA-COMP:10136"/>
        <dbReference type="Rhea" id="RHEA-COMP:20101"/>
        <dbReference type="ChEBI" id="CHEBI:15378"/>
        <dbReference type="ChEBI" id="CHEBI:30616"/>
        <dbReference type="ChEBI" id="CHEBI:46858"/>
        <dbReference type="ChEBI" id="CHEBI:61978"/>
        <dbReference type="ChEBI" id="CHEBI:456216"/>
        <dbReference type="EC" id="2.7.12.2"/>
    </reaction>
</comment>
<evidence type="ECO:0000259" key="14">
    <source>
        <dbReference type="PROSITE" id="PS50011"/>
    </source>
</evidence>
<comment type="catalytic activity">
    <reaction evidence="11">
        <text>L-threonyl-[protein] + ATP = O-phospho-L-threonyl-[protein] + ADP + H(+)</text>
        <dbReference type="Rhea" id="RHEA:46608"/>
        <dbReference type="Rhea" id="RHEA-COMP:11060"/>
        <dbReference type="Rhea" id="RHEA-COMP:11605"/>
        <dbReference type="ChEBI" id="CHEBI:15378"/>
        <dbReference type="ChEBI" id="CHEBI:30013"/>
        <dbReference type="ChEBI" id="CHEBI:30616"/>
        <dbReference type="ChEBI" id="CHEBI:61977"/>
        <dbReference type="ChEBI" id="CHEBI:456216"/>
        <dbReference type="EC" id="2.7.12.2"/>
    </reaction>
</comment>
<evidence type="ECO:0000256" key="6">
    <source>
        <dbReference type="ARBA" id="ARBA00022840"/>
    </source>
</evidence>
<comment type="similarity">
    <text evidence="8">Belongs to the protein kinase superfamily. STE Ser/Thr protein kinase family. MAP kinase kinase subfamily.</text>
</comment>
<dbReference type="PANTHER" id="PTHR47238">
    <property type="entry name" value="MITOGEN-ACTIVATED PROTEIN KINASE KINASE 5"/>
    <property type="match status" value="1"/>
</dbReference>
<keyword evidence="1" id="KW-0723">Serine/threonine-protein kinase</keyword>
<dbReference type="GO" id="GO:0051239">
    <property type="term" value="P:regulation of multicellular organismal process"/>
    <property type="evidence" value="ECO:0007669"/>
    <property type="project" value="UniProtKB-ARBA"/>
</dbReference>
<name>A0A1B6EC29_9HEMI</name>
<accession>A0A1B6EC29</accession>
<dbReference type="CDD" id="cd06618">
    <property type="entry name" value="PKc_MKK7"/>
    <property type="match status" value="1"/>
</dbReference>
<proteinExistence type="inferred from homology"/>
<dbReference type="PROSITE" id="PS00108">
    <property type="entry name" value="PROTEIN_KINASE_ST"/>
    <property type="match status" value="1"/>
</dbReference>
<dbReference type="Gene3D" id="3.30.200.20">
    <property type="entry name" value="Phosphorylase Kinase, domain 1"/>
    <property type="match status" value="1"/>
</dbReference>
<keyword evidence="6" id="KW-0067">ATP-binding</keyword>
<dbReference type="GO" id="GO:0043068">
    <property type="term" value="P:positive regulation of programmed cell death"/>
    <property type="evidence" value="ECO:0007669"/>
    <property type="project" value="UniProtKB-ARBA"/>
</dbReference>
<evidence type="ECO:0000256" key="4">
    <source>
        <dbReference type="ARBA" id="ARBA00022741"/>
    </source>
</evidence>
<dbReference type="FunFam" id="1.10.510.10:FF:000432">
    <property type="entry name" value="mitogen-activated protein kinase kinase 3"/>
    <property type="match status" value="1"/>
</dbReference>
<dbReference type="PANTHER" id="PTHR47238:SF2">
    <property type="entry name" value="DUAL SPECIFICITY MITOGEN-ACTIVATED PROTEIN KINASE KINASE HEMIPTEROUS"/>
    <property type="match status" value="1"/>
</dbReference>
<reference evidence="15" key="1">
    <citation type="submission" date="2015-12" db="EMBL/GenBank/DDBJ databases">
        <title>De novo transcriptome assembly of four potential Pierce s Disease insect vectors from Arizona vineyards.</title>
        <authorList>
            <person name="Tassone E.E."/>
        </authorList>
    </citation>
    <scope>NUCLEOTIDE SEQUENCE</scope>
</reference>
<feature type="domain" description="Protein kinase" evidence="14">
    <location>
        <begin position="58"/>
        <end position="318"/>
    </location>
</feature>
<keyword evidence="3" id="KW-0808">Transferase</keyword>
<dbReference type="FunFam" id="3.30.200.20:FF:000040">
    <property type="entry name" value="Dual specificity mitogen-activated protein kinase kinase"/>
    <property type="match status" value="1"/>
</dbReference>
<evidence type="ECO:0000256" key="13">
    <source>
        <dbReference type="SAM" id="MobiDB-lite"/>
    </source>
</evidence>
<evidence type="ECO:0000256" key="11">
    <source>
        <dbReference type="ARBA" id="ARBA00049299"/>
    </source>
</evidence>
<dbReference type="Pfam" id="PF00069">
    <property type="entry name" value="Pkinase"/>
    <property type="match status" value="1"/>
</dbReference>
<feature type="compositionally biased region" description="Polar residues" evidence="13">
    <location>
        <begin position="446"/>
        <end position="458"/>
    </location>
</feature>
<feature type="region of interest" description="Disordered" evidence="13">
    <location>
        <begin position="551"/>
        <end position="629"/>
    </location>
</feature>
<evidence type="ECO:0000256" key="2">
    <source>
        <dbReference type="ARBA" id="ARBA00022553"/>
    </source>
</evidence>
<gene>
    <name evidence="15" type="ORF">g.35528</name>
</gene>
<comment type="catalytic activity">
    <reaction evidence="10">
        <text>L-seryl-[protein] + ATP = O-phospho-L-seryl-[protein] + ADP + H(+)</text>
        <dbReference type="Rhea" id="RHEA:17989"/>
        <dbReference type="Rhea" id="RHEA-COMP:9863"/>
        <dbReference type="Rhea" id="RHEA-COMP:11604"/>
        <dbReference type="ChEBI" id="CHEBI:15378"/>
        <dbReference type="ChEBI" id="CHEBI:29999"/>
        <dbReference type="ChEBI" id="CHEBI:30616"/>
        <dbReference type="ChEBI" id="CHEBI:83421"/>
        <dbReference type="ChEBI" id="CHEBI:456216"/>
        <dbReference type="EC" id="2.7.12.2"/>
    </reaction>
</comment>